<proteinExistence type="predicted"/>
<gene>
    <name evidence="2" type="ORF">BQ8794_20038</name>
</gene>
<reference evidence="3" key="1">
    <citation type="submission" date="2017-01" db="EMBL/GenBank/DDBJ databases">
        <authorList>
            <person name="Brunel B."/>
        </authorList>
    </citation>
    <scope>NUCLEOTIDE SEQUENCE [LARGE SCALE GENOMIC DNA]</scope>
</reference>
<accession>A0A1R3V517</accession>
<keyword evidence="3" id="KW-1185">Reference proteome</keyword>
<evidence type="ECO:0000256" key="1">
    <source>
        <dbReference type="SAM" id="MobiDB-lite"/>
    </source>
</evidence>
<organism evidence="2 3">
    <name type="scientific">Mesorhizobium prunaredense</name>
    <dbReference type="NCBI Taxonomy" id="1631249"/>
    <lineage>
        <taxon>Bacteria</taxon>
        <taxon>Pseudomonadati</taxon>
        <taxon>Pseudomonadota</taxon>
        <taxon>Alphaproteobacteria</taxon>
        <taxon>Hyphomicrobiales</taxon>
        <taxon>Phyllobacteriaceae</taxon>
        <taxon>Mesorhizobium</taxon>
    </lineage>
</organism>
<name>A0A1R3V517_9HYPH</name>
<evidence type="ECO:0000313" key="3">
    <source>
        <dbReference type="Proteomes" id="UP000188388"/>
    </source>
</evidence>
<dbReference type="Proteomes" id="UP000188388">
    <property type="component" value="Unassembled WGS sequence"/>
</dbReference>
<dbReference type="EMBL" id="FTPD01000012">
    <property type="protein sequence ID" value="SIT54982.1"/>
    <property type="molecule type" value="Genomic_DNA"/>
</dbReference>
<protein>
    <submittedName>
        <fullName evidence="2">Uncharacterized protein</fullName>
    </submittedName>
</protein>
<feature type="region of interest" description="Disordered" evidence="1">
    <location>
        <begin position="1"/>
        <end position="35"/>
    </location>
</feature>
<feature type="compositionally biased region" description="Basic and acidic residues" evidence="1">
    <location>
        <begin position="21"/>
        <end position="33"/>
    </location>
</feature>
<dbReference type="AlphaFoldDB" id="A0A1R3V517"/>
<evidence type="ECO:0000313" key="2">
    <source>
        <dbReference type="EMBL" id="SIT54982.1"/>
    </source>
</evidence>
<sequence>MCEMLFGGATPKAGYPSPLDRGVDSRRKPEHPGEMWTSTDCCKEVFVSNENDFARTQGAHAVIHHFQQ</sequence>